<dbReference type="InterPro" id="IPR012336">
    <property type="entry name" value="Thioredoxin-like_fold"/>
</dbReference>
<evidence type="ECO:0000313" key="2">
    <source>
        <dbReference type="EMBL" id="TCV86388.1"/>
    </source>
</evidence>
<dbReference type="RefSeq" id="WP_124945218.1">
    <property type="nucleotide sequence ID" value="NZ_BHVT01000009.1"/>
</dbReference>
<dbReference type="Pfam" id="PF13098">
    <property type="entry name" value="Thioredoxin_2"/>
    <property type="match status" value="1"/>
</dbReference>
<dbReference type="EMBL" id="SMCO01000007">
    <property type="protein sequence ID" value="TCV86388.1"/>
    <property type="molecule type" value="Genomic_DNA"/>
</dbReference>
<name>A0A4R3Y6A6_9PROT</name>
<evidence type="ECO:0000313" key="3">
    <source>
        <dbReference type="Proteomes" id="UP000295367"/>
    </source>
</evidence>
<comment type="caution">
    <text evidence="2">The sequence shown here is derived from an EMBL/GenBank/DDBJ whole genome shotgun (WGS) entry which is preliminary data.</text>
</comment>
<dbReference type="InterPro" id="IPR036249">
    <property type="entry name" value="Thioredoxin-like_sf"/>
</dbReference>
<evidence type="ECO:0000259" key="1">
    <source>
        <dbReference type="Pfam" id="PF13098"/>
    </source>
</evidence>
<protein>
    <submittedName>
        <fullName evidence="2">Thioredoxin-like protein</fullName>
    </submittedName>
</protein>
<dbReference type="Proteomes" id="UP000295367">
    <property type="component" value="Unassembled WGS sequence"/>
</dbReference>
<reference evidence="2 3" key="1">
    <citation type="submission" date="2019-03" db="EMBL/GenBank/DDBJ databases">
        <title>Genomic Encyclopedia of Type Strains, Phase IV (KMG-IV): sequencing the most valuable type-strain genomes for metagenomic binning, comparative biology and taxonomic classification.</title>
        <authorList>
            <person name="Goeker M."/>
        </authorList>
    </citation>
    <scope>NUCLEOTIDE SEQUENCE [LARGE SCALE GENOMIC DNA]</scope>
    <source>
        <strain evidence="2 3">DSM 100309</strain>
    </source>
</reference>
<dbReference type="Gene3D" id="3.40.30.10">
    <property type="entry name" value="Glutaredoxin"/>
    <property type="match status" value="1"/>
</dbReference>
<dbReference type="AlphaFoldDB" id="A0A4R3Y6A6"/>
<dbReference type="OrthoDB" id="8561208at2"/>
<gene>
    <name evidence="2" type="ORF">EDC63_10776</name>
</gene>
<accession>A0A4R3Y6A6</accession>
<feature type="domain" description="Thioredoxin-like fold" evidence="1">
    <location>
        <begin position="42"/>
        <end position="142"/>
    </location>
</feature>
<organism evidence="2 3">
    <name type="scientific">Sulfurirhabdus autotrophica</name>
    <dbReference type="NCBI Taxonomy" id="1706046"/>
    <lineage>
        <taxon>Bacteria</taxon>
        <taxon>Pseudomonadati</taxon>
        <taxon>Pseudomonadota</taxon>
        <taxon>Betaproteobacteria</taxon>
        <taxon>Nitrosomonadales</taxon>
        <taxon>Sulfuricellaceae</taxon>
        <taxon>Sulfurirhabdus</taxon>
    </lineage>
</organism>
<sequence>MKQTITRIAVILTWIMGSWMPAAWADGLPYVQDFTTEAKAAQAKQVPILVLFMSPHCVYCERVLQEFLLPMGRNADYDTKVIMRQIDMGSESKLLDFKGRSTTQSKFASMHKVRMVPTIKVFDAQGNELADPIVGLLTPDYYGGYLDNAIDQGLAKIRAN</sequence>
<proteinExistence type="predicted"/>
<keyword evidence="3" id="KW-1185">Reference proteome</keyword>
<dbReference type="SUPFAM" id="SSF52833">
    <property type="entry name" value="Thioredoxin-like"/>
    <property type="match status" value="1"/>
</dbReference>